<dbReference type="PANTHER" id="PTHR31442">
    <property type="entry name" value="HOMEODOMAIN-LIKE SUPERFAMILY PROTEIN-RELATED"/>
    <property type="match status" value="1"/>
</dbReference>
<comment type="subcellular location">
    <subcellularLocation>
        <location evidence="1">Nucleus</location>
    </subcellularLocation>
</comment>
<dbReference type="AlphaFoldDB" id="A0A6N2AYW3"/>
<evidence type="ECO:0000256" key="6">
    <source>
        <dbReference type="SAM" id="MobiDB-lite"/>
    </source>
</evidence>
<evidence type="ECO:0000256" key="3">
    <source>
        <dbReference type="ARBA" id="ARBA00023163"/>
    </source>
</evidence>
<dbReference type="Pfam" id="PF00249">
    <property type="entry name" value="Myb_DNA-binding"/>
    <property type="match status" value="1"/>
</dbReference>
<feature type="compositionally biased region" description="Acidic residues" evidence="6">
    <location>
        <begin position="535"/>
        <end position="546"/>
    </location>
</feature>
<dbReference type="SUPFAM" id="SSF46689">
    <property type="entry name" value="Homeodomain-like"/>
    <property type="match status" value="1"/>
</dbReference>
<dbReference type="InterPro" id="IPR017930">
    <property type="entry name" value="Myb_dom"/>
</dbReference>
<dbReference type="GO" id="GO:0005634">
    <property type="term" value="C:nucleus"/>
    <property type="evidence" value="ECO:0007669"/>
    <property type="project" value="UniProtKB-SubCell"/>
</dbReference>
<dbReference type="InterPro" id="IPR001005">
    <property type="entry name" value="SANT/Myb"/>
</dbReference>
<dbReference type="InterPro" id="IPR009057">
    <property type="entry name" value="Homeodomain-like_sf"/>
</dbReference>
<keyword evidence="3" id="KW-0804">Transcription</keyword>
<dbReference type="GO" id="GO:0000160">
    <property type="term" value="P:phosphorelay signal transduction system"/>
    <property type="evidence" value="ECO:0007669"/>
    <property type="project" value="InterPro"/>
</dbReference>
<organism evidence="9">
    <name type="scientific">Solanum chilense</name>
    <name type="common">Tomato</name>
    <name type="synonym">Lycopersicon chilense</name>
    <dbReference type="NCBI Taxonomy" id="4083"/>
    <lineage>
        <taxon>Eukaryota</taxon>
        <taxon>Viridiplantae</taxon>
        <taxon>Streptophyta</taxon>
        <taxon>Embryophyta</taxon>
        <taxon>Tracheophyta</taxon>
        <taxon>Spermatophyta</taxon>
        <taxon>Magnoliopsida</taxon>
        <taxon>eudicotyledons</taxon>
        <taxon>Gunneridae</taxon>
        <taxon>Pentapetalae</taxon>
        <taxon>asterids</taxon>
        <taxon>lamiids</taxon>
        <taxon>Solanales</taxon>
        <taxon>Solanaceae</taxon>
        <taxon>Solanoideae</taxon>
        <taxon>Solaneae</taxon>
        <taxon>Solanum</taxon>
        <taxon>Solanum subgen. Lycopersicon</taxon>
    </lineage>
</organism>
<dbReference type="GO" id="GO:0000976">
    <property type="term" value="F:transcription cis-regulatory region binding"/>
    <property type="evidence" value="ECO:0007669"/>
    <property type="project" value="UniProtKB-ARBA"/>
</dbReference>
<dbReference type="PROSITE" id="PS50110">
    <property type="entry name" value="RESPONSE_REGULATORY"/>
    <property type="match status" value="1"/>
</dbReference>
<dbReference type="InterPro" id="IPR011006">
    <property type="entry name" value="CheY-like_superfamily"/>
</dbReference>
<reference evidence="9" key="1">
    <citation type="submission" date="2019-05" db="EMBL/GenBank/DDBJ databases">
        <title>The de novo reference genome and transcriptome assemblies of the wild tomato species Solanum chilense.</title>
        <authorList>
            <person name="Stam R."/>
            <person name="Nosenko T."/>
            <person name="Hoerger A.C."/>
            <person name="Stephan W."/>
            <person name="Seidel M.A."/>
            <person name="Kuhn J.M.M."/>
            <person name="Haberer G."/>
            <person name="Tellier A."/>
        </authorList>
    </citation>
    <scope>NUCLEOTIDE SEQUENCE</scope>
    <source>
        <tissue evidence="9">Mature leaves</tissue>
    </source>
</reference>
<protein>
    <submittedName>
        <fullName evidence="9">Uncharacterized protein</fullName>
    </submittedName>
</protein>
<feature type="compositionally biased region" description="Polar residues" evidence="6">
    <location>
        <begin position="520"/>
        <end position="534"/>
    </location>
</feature>
<dbReference type="NCBIfam" id="TIGR01557">
    <property type="entry name" value="myb_SHAQKYF"/>
    <property type="match status" value="1"/>
</dbReference>
<dbReference type="GO" id="GO:0010597">
    <property type="term" value="P:green leaf volatile biosynthetic process"/>
    <property type="evidence" value="ECO:0007669"/>
    <property type="project" value="UniProtKB-ARBA"/>
</dbReference>
<dbReference type="InterPro" id="IPR001789">
    <property type="entry name" value="Sig_transdc_resp-reg_receiver"/>
</dbReference>
<sequence>NFINEIANEKLITFMLILCTILFPNFQREFDTVITVDTTASAMSMLSKGKQKIDVIILNVRLSNSSFADLLAQAEALNIISLAVCDEFNEFVAKKALDDGAYLYLKKPFNKEILIYLWQFVLAERKRKSKAIEGSRKHKDQMKVNMINESEENIGKYTLKRKKGTKGMQNNAIDKVVRRKDYKEWTKDLHAAFMQAVSQLGEGRCYPKEILQAMNLPDLTRMQVASHLQKCRRNNWRSPEERKIIRRRSTKRRTVTFQEPKSNFRKFGVMPSPQANVPKQQWNPFPTHNTNNIFTQRESSIQQQLYRPQFQVQPHYLSVDNSFLSPQTNNGENHSGKNYNSNLNVAQGATSIMPATYIQNAIINNYNLNVNNVTTYSSRAMMPNAYVGNITINGMGATNANVGEPIMNGPRNIDVAPYENYVEGSNSNKKENRDVYLNFNNMDSLFQNLGPSSANLPNELDRGFDQVYSDDQDLGPPNANLSNAQGNELNQVYSNIQNLETPSANLPNEQGSQFGQVYSDEQNLGSLSANLPNEQDNEFDQVYSED</sequence>
<proteinExistence type="predicted"/>
<dbReference type="SUPFAM" id="SSF52172">
    <property type="entry name" value="CheY-like"/>
    <property type="match status" value="1"/>
</dbReference>
<evidence type="ECO:0000256" key="4">
    <source>
        <dbReference type="ARBA" id="ARBA00023242"/>
    </source>
</evidence>
<keyword evidence="2" id="KW-0805">Transcription regulation</keyword>
<evidence type="ECO:0000313" key="9">
    <source>
        <dbReference type="EMBL" id="TMW86769.1"/>
    </source>
</evidence>
<name>A0A6N2AYW3_SOLCI</name>
<keyword evidence="4" id="KW-0539">Nucleus</keyword>
<evidence type="ECO:0000256" key="1">
    <source>
        <dbReference type="ARBA" id="ARBA00004123"/>
    </source>
</evidence>
<dbReference type="InterPro" id="IPR044841">
    <property type="entry name" value="LUX/BOA-like"/>
</dbReference>
<evidence type="ECO:0000256" key="5">
    <source>
        <dbReference type="PROSITE-ProRule" id="PRU00169"/>
    </source>
</evidence>
<comment type="caution">
    <text evidence="9">The sequence shown here is derived from an EMBL/GenBank/DDBJ whole genome shotgun (WGS) entry which is preliminary data.</text>
</comment>
<dbReference type="InterPro" id="IPR006447">
    <property type="entry name" value="Myb_dom_plants"/>
</dbReference>
<dbReference type="PROSITE" id="PS51294">
    <property type="entry name" value="HTH_MYB"/>
    <property type="match status" value="1"/>
</dbReference>
<evidence type="ECO:0000259" key="8">
    <source>
        <dbReference type="PROSITE" id="PS51294"/>
    </source>
</evidence>
<feature type="non-terminal residue" evidence="9">
    <location>
        <position position="1"/>
    </location>
</feature>
<comment type="caution">
    <text evidence="5">Lacks conserved residue(s) required for the propagation of feature annotation.</text>
</comment>
<dbReference type="Gene3D" id="1.10.10.60">
    <property type="entry name" value="Homeodomain-like"/>
    <property type="match status" value="1"/>
</dbReference>
<dbReference type="PANTHER" id="PTHR31442:SF32">
    <property type="entry name" value="TWO-COMPONENT RESPONSE REGULATOR ORR21-LIKE"/>
    <property type="match status" value="1"/>
</dbReference>
<dbReference type="GO" id="GO:0003700">
    <property type="term" value="F:DNA-binding transcription factor activity"/>
    <property type="evidence" value="ECO:0007669"/>
    <property type="project" value="InterPro"/>
</dbReference>
<dbReference type="EMBL" id="RXGB01006189">
    <property type="protein sequence ID" value="TMW86769.1"/>
    <property type="molecule type" value="Genomic_DNA"/>
</dbReference>
<feature type="domain" description="Response regulatory" evidence="7">
    <location>
        <begin position="8"/>
        <end position="122"/>
    </location>
</feature>
<accession>A0A6N2AYW3</accession>
<dbReference type="Gene3D" id="3.40.50.2300">
    <property type="match status" value="1"/>
</dbReference>
<feature type="region of interest" description="Disordered" evidence="6">
    <location>
        <begin position="520"/>
        <end position="546"/>
    </location>
</feature>
<feature type="domain" description="HTH myb-type" evidence="8">
    <location>
        <begin position="185"/>
        <end position="236"/>
    </location>
</feature>
<gene>
    <name evidence="9" type="ORF">EJD97_020911</name>
</gene>
<evidence type="ECO:0000259" key="7">
    <source>
        <dbReference type="PROSITE" id="PS50110"/>
    </source>
</evidence>
<evidence type="ECO:0000256" key="2">
    <source>
        <dbReference type="ARBA" id="ARBA00023015"/>
    </source>
</evidence>